<proteinExistence type="predicted"/>
<keyword evidence="1" id="KW-1133">Transmembrane helix</keyword>
<accession>A0A2T7A6U4</accession>
<keyword evidence="1" id="KW-0472">Membrane</keyword>
<gene>
    <name evidence="2" type="ORF">B9Z19DRAFT_1072326</name>
</gene>
<organism evidence="2 3">
    <name type="scientific">Tuber borchii</name>
    <name type="common">White truffle</name>
    <dbReference type="NCBI Taxonomy" id="42251"/>
    <lineage>
        <taxon>Eukaryota</taxon>
        <taxon>Fungi</taxon>
        <taxon>Dikarya</taxon>
        <taxon>Ascomycota</taxon>
        <taxon>Pezizomycotina</taxon>
        <taxon>Pezizomycetes</taxon>
        <taxon>Pezizales</taxon>
        <taxon>Tuberaceae</taxon>
        <taxon>Tuber</taxon>
    </lineage>
</organism>
<evidence type="ECO:0000256" key="1">
    <source>
        <dbReference type="SAM" id="Phobius"/>
    </source>
</evidence>
<dbReference type="Proteomes" id="UP000244722">
    <property type="component" value="Unassembled WGS sequence"/>
</dbReference>
<dbReference type="AlphaFoldDB" id="A0A2T7A6U4"/>
<protein>
    <submittedName>
        <fullName evidence="2">Uncharacterized protein</fullName>
    </submittedName>
</protein>
<name>A0A2T7A6U4_TUBBO</name>
<sequence length="61" mass="6955">MSMLLHHYYLYCAFCIVGQPIVSSFSLGYEPGKGEKCWQGYMLSLQRERTLGEKMSKEATG</sequence>
<comment type="caution">
    <text evidence="2">The sequence shown here is derived from an EMBL/GenBank/DDBJ whole genome shotgun (WGS) entry which is preliminary data.</text>
</comment>
<dbReference type="EMBL" id="NESQ01000011">
    <property type="protein sequence ID" value="PUU83452.1"/>
    <property type="molecule type" value="Genomic_DNA"/>
</dbReference>
<keyword evidence="1" id="KW-0812">Transmembrane</keyword>
<reference evidence="2 3" key="1">
    <citation type="submission" date="2017-04" db="EMBL/GenBank/DDBJ databases">
        <title>Draft genome sequence of Tuber borchii Vittad., a whitish edible truffle.</title>
        <authorList>
            <consortium name="DOE Joint Genome Institute"/>
            <person name="Murat C."/>
            <person name="Kuo A."/>
            <person name="Barry K.W."/>
            <person name="Clum A."/>
            <person name="Dockter R.B."/>
            <person name="Fauchery L."/>
            <person name="Iotti M."/>
            <person name="Kohler A."/>
            <person name="Labutti K."/>
            <person name="Lindquist E.A."/>
            <person name="Lipzen A."/>
            <person name="Ohm R.A."/>
            <person name="Wang M."/>
            <person name="Grigoriev I.V."/>
            <person name="Zambonelli A."/>
            <person name="Martin F.M."/>
        </authorList>
    </citation>
    <scope>NUCLEOTIDE SEQUENCE [LARGE SCALE GENOMIC DNA]</scope>
    <source>
        <strain evidence="2 3">Tbo3840</strain>
    </source>
</reference>
<feature type="transmembrane region" description="Helical" evidence="1">
    <location>
        <begin position="6"/>
        <end position="29"/>
    </location>
</feature>
<evidence type="ECO:0000313" key="3">
    <source>
        <dbReference type="Proteomes" id="UP000244722"/>
    </source>
</evidence>
<evidence type="ECO:0000313" key="2">
    <source>
        <dbReference type="EMBL" id="PUU83452.1"/>
    </source>
</evidence>
<keyword evidence="3" id="KW-1185">Reference proteome</keyword>